<proteinExistence type="predicted"/>
<dbReference type="EMBL" id="JAWRVI010000340">
    <property type="protein sequence ID" value="KAK4067364.1"/>
    <property type="molecule type" value="Genomic_DNA"/>
</dbReference>
<dbReference type="Proteomes" id="UP001287286">
    <property type="component" value="Unassembled WGS sequence"/>
</dbReference>
<protein>
    <submittedName>
        <fullName evidence="1">Uncharacterized protein</fullName>
    </submittedName>
</protein>
<gene>
    <name evidence="1" type="ORF">Purlil1_13877</name>
</gene>
<accession>A0ABR0BCW6</accession>
<evidence type="ECO:0000313" key="1">
    <source>
        <dbReference type="EMBL" id="KAK4067364.1"/>
    </source>
</evidence>
<keyword evidence="2" id="KW-1185">Reference proteome</keyword>
<name>A0ABR0BCW6_PURLI</name>
<comment type="caution">
    <text evidence="1">The sequence shown here is derived from an EMBL/GenBank/DDBJ whole genome shotgun (WGS) entry which is preliminary data.</text>
</comment>
<sequence>MRVNRLLRSQSVADFLRLPPDEQDGILQDYLWDNKVIQIGQGHCTRYSDPKIATGQMLRCLHCVRDSAYGKQLVKNATKVYYENAFLVPIHCLCEFMCDTVSDGMTPARRALLVTGVLMIEADIKNHITVPFADDNDVADAWTRDALEDLRQFGNAGRIIVGLDGEGEENGSDQATQNVLKDIAPVVGRLLRIFGKSRFEIKRTIHLAPGRVQSLDITSYWNVPTELARQQVSDGVATFKEVMQVRMEGWMRHETPSDGVVY</sequence>
<evidence type="ECO:0000313" key="2">
    <source>
        <dbReference type="Proteomes" id="UP001287286"/>
    </source>
</evidence>
<reference evidence="1 2" key="1">
    <citation type="journal article" date="2024" name="Microbiol. Resour. Announc.">
        <title>Genome annotations for the ascomycete fungi Trichoderma harzianum, Trichoderma aggressivum, and Purpureocillium lilacinum.</title>
        <authorList>
            <person name="Beijen E.P.W."/>
            <person name="Ohm R.A."/>
        </authorList>
    </citation>
    <scope>NUCLEOTIDE SEQUENCE [LARGE SCALE GENOMIC DNA]</scope>
    <source>
        <strain evidence="1 2">CBS 150709</strain>
    </source>
</reference>
<organism evidence="1 2">
    <name type="scientific">Purpureocillium lilacinum</name>
    <name type="common">Paecilomyces lilacinus</name>
    <dbReference type="NCBI Taxonomy" id="33203"/>
    <lineage>
        <taxon>Eukaryota</taxon>
        <taxon>Fungi</taxon>
        <taxon>Dikarya</taxon>
        <taxon>Ascomycota</taxon>
        <taxon>Pezizomycotina</taxon>
        <taxon>Sordariomycetes</taxon>
        <taxon>Hypocreomycetidae</taxon>
        <taxon>Hypocreales</taxon>
        <taxon>Ophiocordycipitaceae</taxon>
        <taxon>Purpureocillium</taxon>
    </lineage>
</organism>